<dbReference type="OrthoDB" id="9802039at2"/>
<accession>A0A5C4J7R1</accession>
<dbReference type="PRINTS" id="PR00040">
    <property type="entry name" value="HTHMERR"/>
</dbReference>
<evidence type="ECO:0000313" key="8">
    <source>
        <dbReference type="Proteomes" id="UP000309174"/>
    </source>
</evidence>
<dbReference type="EMBL" id="VCKW01000138">
    <property type="protein sequence ID" value="TMQ93971.1"/>
    <property type="molecule type" value="Genomic_DNA"/>
</dbReference>
<dbReference type="InterPro" id="IPR000551">
    <property type="entry name" value="MerR-type_HTH_dom"/>
</dbReference>
<feature type="coiled-coil region" evidence="5">
    <location>
        <begin position="98"/>
        <end position="125"/>
    </location>
</feature>
<keyword evidence="2" id="KW-0805">Transcription regulation</keyword>
<dbReference type="InterPro" id="IPR047057">
    <property type="entry name" value="MerR_fam"/>
</dbReference>
<dbReference type="GO" id="GO:0003700">
    <property type="term" value="F:DNA-binding transcription factor activity"/>
    <property type="evidence" value="ECO:0007669"/>
    <property type="project" value="InterPro"/>
</dbReference>
<dbReference type="Gene3D" id="1.10.1660.10">
    <property type="match status" value="1"/>
</dbReference>
<evidence type="ECO:0000256" key="5">
    <source>
        <dbReference type="SAM" id="Coils"/>
    </source>
</evidence>
<sequence>MVRILTSASIQVELWFKSMSELSIAELRARTGLASSALRFYERKGLLRVTRRAGGKRVYDEDAVEQVALIDLLKQAGFTLSEIAVLVGPSGRTAPDWRAAASAKLLELDQRVEQIQRARKALRHALDCEHDHLDDCPVHHRILRAHAETLAAAARKSSPAAGHRSD</sequence>
<keyword evidence="5" id="KW-0175">Coiled coil</keyword>
<evidence type="ECO:0000256" key="3">
    <source>
        <dbReference type="ARBA" id="ARBA00023125"/>
    </source>
</evidence>
<dbReference type="PROSITE" id="PS50937">
    <property type="entry name" value="HTH_MERR_2"/>
    <property type="match status" value="1"/>
</dbReference>
<evidence type="ECO:0000256" key="2">
    <source>
        <dbReference type="ARBA" id="ARBA00023015"/>
    </source>
</evidence>
<dbReference type="InterPro" id="IPR009061">
    <property type="entry name" value="DNA-bd_dom_put_sf"/>
</dbReference>
<gene>
    <name evidence="7" type="ORF">ETD83_24745</name>
</gene>
<organism evidence="7 8">
    <name type="scientific">Actinomadura soli</name>
    <dbReference type="NCBI Taxonomy" id="2508997"/>
    <lineage>
        <taxon>Bacteria</taxon>
        <taxon>Bacillati</taxon>
        <taxon>Actinomycetota</taxon>
        <taxon>Actinomycetes</taxon>
        <taxon>Streptosporangiales</taxon>
        <taxon>Thermomonosporaceae</taxon>
        <taxon>Actinomadura</taxon>
    </lineage>
</organism>
<reference evidence="7 8" key="1">
    <citation type="submission" date="2019-05" db="EMBL/GenBank/DDBJ databases">
        <title>Draft genome sequence of Actinomadura sp. 14C53.</title>
        <authorList>
            <person name="Saricaoglu S."/>
            <person name="Isik K."/>
        </authorList>
    </citation>
    <scope>NUCLEOTIDE SEQUENCE [LARGE SCALE GENOMIC DNA]</scope>
    <source>
        <strain evidence="7 8">14C53</strain>
    </source>
</reference>
<dbReference type="PANTHER" id="PTHR30204:SF69">
    <property type="entry name" value="MERR-FAMILY TRANSCRIPTIONAL REGULATOR"/>
    <property type="match status" value="1"/>
</dbReference>
<name>A0A5C4J7R1_9ACTN</name>
<dbReference type="PANTHER" id="PTHR30204">
    <property type="entry name" value="REDOX-CYCLING DRUG-SENSING TRANSCRIPTIONAL ACTIVATOR SOXR"/>
    <property type="match status" value="1"/>
</dbReference>
<protein>
    <submittedName>
        <fullName evidence="7">MerR family transcriptional regulator</fullName>
    </submittedName>
</protein>
<keyword evidence="1" id="KW-0678">Repressor</keyword>
<dbReference type="AlphaFoldDB" id="A0A5C4J7R1"/>
<evidence type="ECO:0000256" key="4">
    <source>
        <dbReference type="ARBA" id="ARBA00023163"/>
    </source>
</evidence>
<evidence type="ECO:0000256" key="1">
    <source>
        <dbReference type="ARBA" id="ARBA00022491"/>
    </source>
</evidence>
<dbReference type="SMART" id="SM00422">
    <property type="entry name" value="HTH_MERR"/>
    <property type="match status" value="1"/>
</dbReference>
<dbReference type="SUPFAM" id="SSF46955">
    <property type="entry name" value="Putative DNA-binding domain"/>
    <property type="match status" value="1"/>
</dbReference>
<keyword evidence="4" id="KW-0804">Transcription</keyword>
<keyword evidence="8" id="KW-1185">Reference proteome</keyword>
<keyword evidence="3" id="KW-0238">DNA-binding</keyword>
<evidence type="ECO:0000259" key="6">
    <source>
        <dbReference type="PROSITE" id="PS50937"/>
    </source>
</evidence>
<comment type="caution">
    <text evidence="7">The sequence shown here is derived from an EMBL/GenBank/DDBJ whole genome shotgun (WGS) entry which is preliminary data.</text>
</comment>
<evidence type="ECO:0000313" key="7">
    <source>
        <dbReference type="EMBL" id="TMQ93971.1"/>
    </source>
</evidence>
<dbReference type="Pfam" id="PF13411">
    <property type="entry name" value="MerR_1"/>
    <property type="match status" value="1"/>
</dbReference>
<dbReference type="Proteomes" id="UP000309174">
    <property type="component" value="Unassembled WGS sequence"/>
</dbReference>
<feature type="domain" description="HTH merR-type" evidence="6">
    <location>
        <begin position="21"/>
        <end position="89"/>
    </location>
</feature>
<dbReference type="GO" id="GO:0003677">
    <property type="term" value="F:DNA binding"/>
    <property type="evidence" value="ECO:0007669"/>
    <property type="project" value="UniProtKB-KW"/>
</dbReference>
<proteinExistence type="predicted"/>